<comment type="caution">
    <text evidence="1">The sequence shown here is derived from an EMBL/GenBank/DDBJ whole genome shotgun (WGS) entry which is preliminary data.</text>
</comment>
<gene>
    <name evidence="1" type="ORF">N0F65_001743</name>
</gene>
<dbReference type="SUPFAM" id="SSF53098">
    <property type="entry name" value="Ribonuclease H-like"/>
    <property type="match status" value="1"/>
</dbReference>
<evidence type="ECO:0000313" key="1">
    <source>
        <dbReference type="EMBL" id="DBA01115.1"/>
    </source>
</evidence>
<organism evidence="1 2">
    <name type="scientific">Lagenidium giganteum</name>
    <dbReference type="NCBI Taxonomy" id="4803"/>
    <lineage>
        <taxon>Eukaryota</taxon>
        <taxon>Sar</taxon>
        <taxon>Stramenopiles</taxon>
        <taxon>Oomycota</taxon>
        <taxon>Peronosporomycetes</taxon>
        <taxon>Pythiales</taxon>
        <taxon>Pythiaceae</taxon>
    </lineage>
</organism>
<accession>A0AAV2Z911</accession>
<reference evidence="1" key="1">
    <citation type="submission" date="2022-11" db="EMBL/GenBank/DDBJ databases">
        <authorList>
            <person name="Morgan W.R."/>
            <person name="Tartar A."/>
        </authorList>
    </citation>
    <scope>NUCLEOTIDE SEQUENCE</scope>
    <source>
        <strain evidence="1">ARSEF 373</strain>
    </source>
</reference>
<sequence>MGGKTFQKISLLGCELSLMGRSFTFALEETGPDHSAVAVARQLEGDIVKAVCNKWGLGASVTDNAGQCGKSRRILQKRMQDKYGTTRKIYQPASTRWNSMQACCASLLRTRRALTMEVYRYNLFWWRFDEVKKTISPLAEASHRLQRDQNTLTDIVHTFREIYRAFQNHSRFTQEYVKCVEERWRPCEQPVFLLAYFLHPLYWEDVRAVNVTEMTLSSALANFAAYRKIRRIRPLLCHKSVQGKIAGFCCNVSWAHTLD</sequence>
<dbReference type="Proteomes" id="UP001146120">
    <property type="component" value="Unassembled WGS sequence"/>
</dbReference>
<keyword evidence="2" id="KW-1185">Reference proteome</keyword>
<dbReference type="EMBL" id="DAKRPA010000053">
    <property type="protein sequence ID" value="DBA01115.1"/>
    <property type="molecule type" value="Genomic_DNA"/>
</dbReference>
<reference evidence="1" key="2">
    <citation type="journal article" date="2023" name="Microbiol Resour">
        <title>Decontamination and Annotation of the Draft Genome Sequence of the Oomycete Lagenidium giganteum ARSEF 373.</title>
        <authorList>
            <person name="Morgan W.R."/>
            <person name="Tartar A."/>
        </authorList>
    </citation>
    <scope>NUCLEOTIDE SEQUENCE</scope>
    <source>
        <strain evidence="1">ARSEF 373</strain>
    </source>
</reference>
<proteinExistence type="predicted"/>
<evidence type="ECO:0008006" key="3">
    <source>
        <dbReference type="Google" id="ProtNLM"/>
    </source>
</evidence>
<name>A0AAV2Z911_9STRA</name>
<dbReference type="InterPro" id="IPR012337">
    <property type="entry name" value="RNaseH-like_sf"/>
</dbReference>
<evidence type="ECO:0000313" key="2">
    <source>
        <dbReference type="Proteomes" id="UP001146120"/>
    </source>
</evidence>
<dbReference type="AlphaFoldDB" id="A0AAV2Z911"/>
<protein>
    <recommendedName>
        <fullName evidence="3">Transposase</fullName>
    </recommendedName>
</protein>